<feature type="domain" description="Multidrug resistance protein MdtA-like barrel-sandwich hybrid" evidence="4">
    <location>
        <begin position="75"/>
        <end position="257"/>
    </location>
</feature>
<sequence length="445" mass="47231">MTLPRQQNAYRLIGLLAFLLFASLVLGCNEQQPQNAAASAAAMPPPEVGVVTVSPQSVTLTTELPGRTSPFLISEIRPQVNGLIQKRLFVEGADVEAGQVLYQIDPAPFEAAYENAEANLSAVKKSADRAQAALEAAMAGVAQAEASYKLAMTNGERFTKAYEQQAVSASERDQAVTQVEVARATLEAAKAQVDSERKALATAKASIKQAEAALKTARIQLDYTQITAPISGRIGRSAVTEGAIVTAYQPTALSTIQQTDPVFVDVPQSTLDVLRLSKLAKSGEIVTDGEGQAEVGLMLEDGTEYPHKGTLEFRDVTVDPTTGSVTLRMVFPNPDQTLLPGMFVRAVVQEGVAKDAIMAPQDGVRRNPKGLPLAYVVNKDNVVEQRLLTLDRAIGDKWLVTSGLQDGDRVIVEGSQKVRPGATVRVADMAKTGAGAGAPKAQPEA</sequence>
<dbReference type="InterPro" id="IPR058627">
    <property type="entry name" value="MdtA-like_C"/>
</dbReference>
<name>A0A1M6NZ37_9BACT</name>
<evidence type="ECO:0000313" key="8">
    <source>
        <dbReference type="Proteomes" id="UP000183994"/>
    </source>
</evidence>
<dbReference type="EMBL" id="FQZU01000016">
    <property type="protein sequence ID" value="SHK00892.1"/>
    <property type="molecule type" value="Genomic_DNA"/>
</dbReference>
<keyword evidence="3" id="KW-0175">Coiled coil</keyword>
<dbReference type="InterPro" id="IPR058625">
    <property type="entry name" value="MdtA-like_BSH"/>
</dbReference>
<dbReference type="RefSeq" id="WP_073476641.1">
    <property type="nucleotide sequence ID" value="NZ_FQZU01000016.1"/>
</dbReference>
<evidence type="ECO:0000256" key="3">
    <source>
        <dbReference type="SAM" id="Coils"/>
    </source>
</evidence>
<dbReference type="Gene3D" id="2.40.50.100">
    <property type="match status" value="1"/>
</dbReference>
<evidence type="ECO:0000256" key="1">
    <source>
        <dbReference type="ARBA" id="ARBA00004196"/>
    </source>
</evidence>
<dbReference type="NCBIfam" id="TIGR01730">
    <property type="entry name" value="RND_mfp"/>
    <property type="match status" value="1"/>
</dbReference>
<gene>
    <name evidence="7" type="ORF">SAMN02745216_02707</name>
</gene>
<dbReference type="InterPro" id="IPR058626">
    <property type="entry name" value="MdtA-like_b-barrel"/>
</dbReference>
<dbReference type="GO" id="GO:0005886">
    <property type="term" value="C:plasma membrane"/>
    <property type="evidence" value="ECO:0007669"/>
    <property type="project" value="UniProtKB-SubCell"/>
</dbReference>
<dbReference type="FunFam" id="2.40.420.20:FF:000001">
    <property type="entry name" value="Efflux RND transporter periplasmic adaptor subunit"/>
    <property type="match status" value="1"/>
</dbReference>
<dbReference type="SUPFAM" id="SSF111369">
    <property type="entry name" value="HlyD-like secretion proteins"/>
    <property type="match status" value="2"/>
</dbReference>
<dbReference type="PANTHER" id="PTHR30158">
    <property type="entry name" value="ACRA/E-RELATED COMPONENT OF DRUG EFFLUX TRANSPORTER"/>
    <property type="match status" value="1"/>
</dbReference>
<reference evidence="8" key="1">
    <citation type="submission" date="2016-11" db="EMBL/GenBank/DDBJ databases">
        <authorList>
            <person name="Varghese N."/>
            <person name="Submissions S."/>
        </authorList>
    </citation>
    <scope>NUCLEOTIDE SEQUENCE [LARGE SCALE GENOMIC DNA]</scope>
    <source>
        <strain evidence="8">DSM 16219</strain>
    </source>
</reference>
<evidence type="ECO:0000313" key="7">
    <source>
        <dbReference type="EMBL" id="SHK00892.1"/>
    </source>
</evidence>
<dbReference type="Gene3D" id="2.40.30.170">
    <property type="match status" value="1"/>
</dbReference>
<comment type="similarity">
    <text evidence="2">Belongs to the membrane fusion protein (MFP) (TC 8.A.1) family.</text>
</comment>
<organism evidence="7 8">
    <name type="scientific">Desulfatibacillum alkenivorans DSM 16219</name>
    <dbReference type="NCBI Taxonomy" id="1121393"/>
    <lineage>
        <taxon>Bacteria</taxon>
        <taxon>Pseudomonadati</taxon>
        <taxon>Thermodesulfobacteriota</taxon>
        <taxon>Desulfobacteria</taxon>
        <taxon>Desulfobacterales</taxon>
        <taxon>Desulfatibacillaceae</taxon>
        <taxon>Desulfatibacillum</taxon>
    </lineage>
</organism>
<dbReference type="GO" id="GO:0022857">
    <property type="term" value="F:transmembrane transporter activity"/>
    <property type="evidence" value="ECO:0007669"/>
    <property type="project" value="InterPro"/>
</dbReference>
<dbReference type="Proteomes" id="UP000183994">
    <property type="component" value="Unassembled WGS sequence"/>
</dbReference>
<dbReference type="PANTHER" id="PTHR30158:SF3">
    <property type="entry name" value="MULTIDRUG EFFLUX PUMP SUBUNIT ACRA-RELATED"/>
    <property type="match status" value="1"/>
</dbReference>
<protein>
    <submittedName>
        <fullName evidence="7">Membrane fusion protein, multidrug efflux system</fullName>
    </submittedName>
</protein>
<proteinExistence type="inferred from homology"/>
<dbReference type="OrthoDB" id="9772050at2"/>
<evidence type="ECO:0000259" key="6">
    <source>
        <dbReference type="Pfam" id="PF25967"/>
    </source>
</evidence>
<comment type="subcellular location">
    <subcellularLocation>
        <location evidence="1">Cell envelope</location>
    </subcellularLocation>
</comment>
<keyword evidence="8" id="KW-1185">Reference proteome</keyword>
<feature type="domain" description="Multidrug resistance protein MdtA-like beta-barrel" evidence="5">
    <location>
        <begin position="261"/>
        <end position="351"/>
    </location>
</feature>
<evidence type="ECO:0000259" key="5">
    <source>
        <dbReference type="Pfam" id="PF25944"/>
    </source>
</evidence>
<dbReference type="Gene3D" id="1.10.287.470">
    <property type="entry name" value="Helix hairpin bin"/>
    <property type="match status" value="1"/>
</dbReference>
<dbReference type="Pfam" id="PF25917">
    <property type="entry name" value="BSH_RND"/>
    <property type="match status" value="1"/>
</dbReference>
<dbReference type="Gene3D" id="2.40.420.20">
    <property type="match status" value="1"/>
</dbReference>
<evidence type="ECO:0000259" key="4">
    <source>
        <dbReference type="Pfam" id="PF25917"/>
    </source>
</evidence>
<feature type="domain" description="Multidrug resistance protein MdtA-like C-terminal permuted SH3" evidence="6">
    <location>
        <begin position="355"/>
        <end position="417"/>
    </location>
</feature>
<accession>A0A1M6NZ37</accession>
<dbReference type="PROSITE" id="PS51257">
    <property type="entry name" value="PROKAR_LIPOPROTEIN"/>
    <property type="match status" value="1"/>
</dbReference>
<feature type="coiled-coil region" evidence="3">
    <location>
        <begin position="172"/>
        <end position="220"/>
    </location>
</feature>
<dbReference type="AlphaFoldDB" id="A0A1M6NZ37"/>
<dbReference type="STRING" id="1121393.SAMN02745216_02707"/>
<dbReference type="Pfam" id="PF25967">
    <property type="entry name" value="RND-MFP_C"/>
    <property type="match status" value="1"/>
</dbReference>
<evidence type="ECO:0000256" key="2">
    <source>
        <dbReference type="ARBA" id="ARBA00009477"/>
    </source>
</evidence>
<dbReference type="Pfam" id="PF25944">
    <property type="entry name" value="Beta-barrel_RND"/>
    <property type="match status" value="1"/>
</dbReference>
<dbReference type="InterPro" id="IPR006143">
    <property type="entry name" value="RND_pump_MFP"/>
</dbReference>
<dbReference type="GO" id="GO:0046677">
    <property type="term" value="P:response to antibiotic"/>
    <property type="evidence" value="ECO:0007669"/>
    <property type="project" value="TreeGrafter"/>
</dbReference>